<dbReference type="Pfam" id="PF18962">
    <property type="entry name" value="Por_Secre_tail"/>
    <property type="match status" value="1"/>
</dbReference>
<name>A0A8X8IJ97_9BACT</name>
<feature type="signal peptide" evidence="1">
    <location>
        <begin position="1"/>
        <end position="21"/>
    </location>
</feature>
<dbReference type="NCBIfam" id="TIGR04183">
    <property type="entry name" value="Por_Secre_tail"/>
    <property type="match status" value="1"/>
</dbReference>
<sequence>MKRFTIFRLLYGLLLPLVAGAQSPVPAPISYTLAGQVYHQDFDGLPLSGTIPFPGGKRPFALASSPVNAAGMEGWFILQTGGSSTNAQLLTGTGSGTASGAYSFGASKNTNRSLGSLASGSGVYAFGLLLSNQTGVTLDSCTLSFTVEQWRKGGSGHRNTYTFSYATGNLDPPFSSALITVPALNLQSVVYTTGASALNGKLPANQYLIRHTIRDIHWNLGEQLLLRWDDHDEPGNDDALAIDDFSFSAFGTAPVFVEDCTVSPVRENTIEANQWICAGSKPSALIGSIISSEKSPIAYAWEYTTVSASNGFLPAPGINNLPHYAPPIIETNTWFRRKLTMGACSSYSAPVSVTAMKDGLWLGNINRDWNNANNWCGANIPSSSTDVFIPASSPYSPQITSSASCNHLTLSDQSALQISGVLQCGGSINAPVESIDATGGSIELNGLQPQTLSSTALLQHTIHHLTINNNKVYLKDSLNVSGMLSCRKGMLETNGWLVLKEGSRIGPVAAESGINGNVHVEYLLPDSGIHLLAHPFSTALDTKLLTQLSNTESLSFFDENAGYLSFDKAAAWTSFDSSANMPEPGWEKHQGLRMQIKGPPTIIVLSGRINQGSQEIFLPPDQYTGYRLVVNPYPCPVDMLHSSPSNNIAPYFWIWDSQQGLHGGYTSIPFKSHFMMPAFASFFIKTYAFTENHLLFTEQAKLTGEPSNGFMETTDDPYHLELRLESDRRFWDRILLFHIDSARDAIDPLDAEKIMNPDISFYSFSADKNALSADARPFHKKTLIPLGIRSNVSGLFRIRTARKYLPEKLVLYLHDKLLGRWMQLEKDSSYYFRLGHDTLNGLTDRFEVTAFKKELATISIPSRIRLLAGPVPANDRLFVDFKAMQPGNCSLHLFSLQGQQVRSFMLGFRQEGRFTISLAGIPKGLYILELKCGSDTVVKKVMIGDSL</sequence>
<feature type="chain" id="PRO_5036483578" evidence="1">
    <location>
        <begin position="22"/>
        <end position="947"/>
    </location>
</feature>
<comment type="caution">
    <text evidence="3">The sequence shown here is derived from an EMBL/GenBank/DDBJ whole genome shotgun (WGS) entry which is preliminary data.</text>
</comment>
<gene>
    <name evidence="3" type="ORF">SAMN05444410_1247</name>
</gene>
<protein>
    <submittedName>
        <fullName evidence="3">Por secretion system C-terminal sorting domain-containing protein</fullName>
    </submittedName>
</protein>
<evidence type="ECO:0000313" key="3">
    <source>
        <dbReference type="EMBL" id="SDX66432.1"/>
    </source>
</evidence>
<dbReference type="AlphaFoldDB" id="A0A8X8IJ97"/>
<reference evidence="3 4" key="1">
    <citation type="submission" date="2016-10" db="EMBL/GenBank/DDBJ databases">
        <authorList>
            <person name="Varghese N."/>
            <person name="Submissions S."/>
        </authorList>
    </citation>
    <scope>NUCLEOTIDE SEQUENCE [LARGE SCALE GENOMIC DNA]</scope>
    <source>
        <strain evidence="3 4">DSM 25353</strain>
    </source>
</reference>
<organism evidence="3 4">
    <name type="scientific">Hydrobacter penzbergensis</name>
    <dbReference type="NCBI Taxonomy" id="1235997"/>
    <lineage>
        <taxon>Bacteria</taxon>
        <taxon>Pseudomonadati</taxon>
        <taxon>Bacteroidota</taxon>
        <taxon>Chitinophagia</taxon>
        <taxon>Chitinophagales</taxon>
        <taxon>Chitinophagaceae</taxon>
        <taxon>Hydrobacter</taxon>
    </lineage>
</organism>
<evidence type="ECO:0000313" key="4">
    <source>
        <dbReference type="Proteomes" id="UP000198711"/>
    </source>
</evidence>
<dbReference type="RefSeq" id="WP_092727002.1">
    <property type="nucleotide sequence ID" value="NZ_FNNO01000024.1"/>
</dbReference>
<evidence type="ECO:0000256" key="1">
    <source>
        <dbReference type="SAM" id="SignalP"/>
    </source>
</evidence>
<evidence type="ECO:0000259" key="2">
    <source>
        <dbReference type="Pfam" id="PF18962"/>
    </source>
</evidence>
<dbReference type="Proteomes" id="UP000198711">
    <property type="component" value="Unassembled WGS sequence"/>
</dbReference>
<dbReference type="EMBL" id="FNNO01000024">
    <property type="protein sequence ID" value="SDX66432.1"/>
    <property type="molecule type" value="Genomic_DNA"/>
</dbReference>
<proteinExistence type="predicted"/>
<keyword evidence="1" id="KW-0732">Signal</keyword>
<feature type="domain" description="Secretion system C-terminal sorting" evidence="2">
    <location>
        <begin position="870"/>
        <end position="943"/>
    </location>
</feature>
<keyword evidence="4" id="KW-1185">Reference proteome</keyword>
<dbReference type="InterPro" id="IPR026444">
    <property type="entry name" value="Secre_tail"/>
</dbReference>
<accession>A0A8X8IJ97</accession>